<dbReference type="RefSeq" id="WP_002595908.1">
    <property type="nucleotide sequence ID" value="NZ_KB851021.1"/>
</dbReference>
<feature type="transmembrane region" description="Helical" evidence="7">
    <location>
        <begin position="82"/>
        <end position="102"/>
    </location>
</feature>
<feature type="transmembrane region" description="Helical" evidence="7">
    <location>
        <begin position="327"/>
        <end position="345"/>
    </location>
</feature>
<dbReference type="AlphaFoldDB" id="A0A0E2H9S2"/>
<feature type="transmembrane region" description="Helical" evidence="7">
    <location>
        <begin position="296"/>
        <end position="315"/>
    </location>
</feature>
<dbReference type="EMBL" id="AGYR01000029">
    <property type="protein sequence ID" value="ENZ13730.1"/>
    <property type="molecule type" value="Genomic_DNA"/>
</dbReference>
<dbReference type="PATRIC" id="fig|999408.3.peg.2839"/>
<dbReference type="PANTHER" id="PTHR30250">
    <property type="entry name" value="PST FAMILY PREDICTED COLANIC ACID TRANSPORTER"/>
    <property type="match status" value="1"/>
</dbReference>
<comment type="caution">
    <text evidence="8">The sequence shown here is derived from an EMBL/GenBank/DDBJ whole genome shotgun (WGS) entry which is preliminary data.</text>
</comment>
<evidence type="ECO:0000256" key="5">
    <source>
        <dbReference type="ARBA" id="ARBA00022989"/>
    </source>
</evidence>
<comment type="similarity">
    <text evidence="2">Belongs to the polysaccharide synthase family.</text>
</comment>
<feature type="transmembrane region" description="Helical" evidence="7">
    <location>
        <begin position="179"/>
        <end position="196"/>
    </location>
</feature>
<feature type="transmembrane region" description="Helical" evidence="7">
    <location>
        <begin position="445"/>
        <end position="468"/>
    </location>
</feature>
<evidence type="ECO:0000313" key="9">
    <source>
        <dbReference type="Proteomes" id="UP000013085"/>
    </source>
</evidence>
<evidence type="ECO:0000313" key="8">
    <source>
        <dbReference type="EMBL" id="ENZ13730.1"/>
    </source>
</evidence>
<evidence type="ECO:0000256" key="4">
    <source>
        <dbReference type="ARBA" id="ARBA00022692"/>
    </source>
</evidence>
<evidence type="ECO:0000256" key="6">
    <source>
        <dbReference type="ARBA" id="ARBA00023136"/>
    </source>
</evidence>
<feature type="transmembrane region" description="Helical" evidence="7">
    <location>
        <begin position="44"/>
        <end position="61"/>
    </location>
</feature>
<gene>
    <name evidence="8" type="ORF">HMPREF1090_02625</name>
</gene>
<feature type="transmembrane region" description="Helical" evidence="7">
    <location>
        <begin position="421"/>
        <end position="439"/>
    </location>
</feature>
<dbReference type="CDD" id="cd13127">
    <property type="entry name" value="MATE_tuaB_like"/>
    <property type="match status" value="1"/>
</dbReference>
<organism evidence="8 9">
    <name type="scientific">[Clostridium] clostridioforme 90A8</name>
    <dbReference type="NCBI Taxonomy" id="999408"/>
    <lineage>
        <taxon>Bacteria</taxon>
        <taxon>Bacillati</taxon>
        <taxon>Bacillota</taxon>
        <taxon>Clostridia</taxon>
        <taxon>Lachnospirales</taxon>
        <taxon>Lachnospiraceae</taxon>
        <taxon>Enterocloster</taxon>
    </lineage>
</organism>
<dbReference type="InterPro" id="IPR050833">
    <property type="entry name" value="Poly_Biosynth_Transport"/>
</dbReference>
<evidence type="ECO:0000256" key="2">
    <source>
        <dbReference type="ARBA" id="ARBA00007430"/>
    </source>
</evidence>
<evidence type="ECO:0000256" key="1">
    <source>
        <dbReference type="ARBA" id="ARBA00004651"/>
    </source>
</evidence>
<keyword evidence="3" id="KW-1003">Cell membrane</keyword>
<keyword evidence="5 7" id="KW-1133">Transmembrane helix</keyword>
<accession>A0A0E2H9S2</accession>
<dbReference type="Pfam" id="PF13440">
    <property type="entry name" value="Polysacc_synt_3"/>
    <property type="match status" value="1"/>
</dbReference>
<dbReference type="GO" id="GO:0005886">
    <property type="term" value="C:plasma membrane"/>
    <property type="evidence" value="ECO:0007669"/>
    <property type="project" value="UniProtKB-SubCell"/>
</dbReference>
<dbReference type="Proteomes" id="UP000013085">
    <property type="component" value="Unassembled WGS sequence"/>
</dbReference>
<name>A0A0E2H9S2_9FIRM</name>
<reference evidence="8 9" key="1">
    <citation type="submission" date="2013-01" db="EMBL/GenBank/DDBJ databases">
        <title>The Genome Sequence of Clostridium clostridioforme 90A8.</title>
        <authorList>
            <consortium name="The Broad Institute Genome Sequencing Platform"/>
            <person name="Earl A."/>
            <person name="Ward D."/>
            <person name="Feldgarden M."/>
            <person name="Gevers D."/>
            <person name="Courvalin P."/>
            <person name="Lambert T."/>
            <person name="Walker B."/>
            <person name="Young S.K."/>
            <person name="Zeng Q."/>
            <person name="Gargeya S."/>
            <person name="Fitzgerald M."/>
            <person name="Haas B."/>
            <person name="Abouelleil A."/>
            <person name="Alvarado L."/>
            <person name="Arachchi H.M."/>
            <person name="Berlin A.M."/>
            <person name="Chapman S.B."/>
            <person name="Dewar J."/>
            <person name="Goldberg J."/>
            <person name="Griggs A."/>
            <person name="Gujja S."/>
            <person name="Hansen M."/>
            <person name="Howarth C."/>
            <person name="Imamovic A."/>
            <person name="Larimer J."/>
            <person name="McCowan C."/>
            <person name="Murphy C."/>
            <person name="Neiman D."/>
            <person name="Pearson M."/>
            <person name="Priest M."/>
            <person name="Roberts A."/>
            <person name="Saif S."/>
            <person name="Shea T."/>
            <person name="Sisk P."/>
            <person name="Sykes S."/>
            <person name="Wortman J."/>
            <person name="Nusbaum C."/>
            <person name="Birren B."/>
        </authorList>
    </citation>
    <scope>NUCLEOTIDE SEQUENCE [LARGE SCALE GENOMIC DNA]</scope>
    <source>
        <strain evidence="8 9">90A8</strain>
    </source>
</reference>
<keyword evidence="4 7" id="KW-0812">Transmembrane</keyword>
<comment type="subcellular location">
    <subcellularLocation>
        <location evidence="1">Cell membrane</location>
        <topology evidence="1">Multi-pass membrane protein</topology>
    </subcellularLocation>
</comment>
<evidence type="ECO:0000256" key="3">
    <source>
        <dbReference type="ARBA" id="ARBA00022475"/>
    </source>
</evidence>
<feature type="transmembrane region" description="Helical" evidence="7">
    <location>
        <begin position="146"/>
        <end position="167"/>
    </location>
</feature>
<proteinExistence type="inferred from homology"/>
<dbReference type="HOGENOM" id="CLU_026911_5_2_9"/>
<protein>
    <submittedName>
        <fullName evidence="8">Polysaccharide biosynthesis protein</fullName>
    </submittedName>
</protein>
<keyword evidence="6 7" id="KW-0472">Membrane</keyword>
<evidence type="ECO:0000256" key="7">
    <source>
        <dbReference type="SAM" id="Phobius"/>
    </source>
</evidence>
<feature type="transmembrane region" description="Helical" evidence="7">
    <location>
        <begin position="114"/>
        <end position="134"/>
    </location>
</feature>
<dbReference type="PANTHER" id="PTHR30250:SF10">
    <property type="entry name" value="LIPOPOLYSACCHARIDE BIOSYNTHESIS PROTEIN WZXC"/>
    <property type="match status" value="1"/>
</dbReference>
<sequence length="483" mass="53748">MNEKQTTTKVLNGLFWKLMENGGAQGVQFLVSIILARLLSPEEYGVVGVILIFVTIANVLVQNGFSTALIQKRKVDDTDFSSVFFFNMAVSAVIYLVLYLSAPGIAYFYNNQEMTALVRVLAVVLFPGGVISIQNAYVSRNMAFKGLFISSFAASMISGAISIFLAYRGLGVWALVWQQIAYYFFYMLILFMSIGWKPRLLFSILRIKTMFAFGWKLLCASLLDTVYNNIYGLVIGRIYNESMLGNYNRGEQFPKLIVSNLGAAIQSVMLPVLSASQDEPERVKSMLRRAITVSSYLVLPMMAGLIAVARPMVLLLLGEKWLPCVPFLQIMCIAYSFWPIHIANLQALNAMGRSDIFLKLEIVKKMVGLAVLVVGIRYNPLVLVALKAAADFLCTFINAWPNKRLLNYSILEQWKDIIPSAAVSILMAAAVMAAGRYVPAGWPGLGMQILFGAVAYMLASWVLGLEVFRYIRGLAMDRLHGRK</sequence>